<feature type="transmembrane region" description="Helical" evidence="6">
    <location>
        <begin position="469"/>
        <end position="487"/>
    </location>
</feature>
<keyword evidence="2" id="KW-0813">Transport</keyword>
<evidence type="ECO:0000256" key="1">
    <source>
        <dbReference type="ARBA" id="ARBA00004141"/>
    </source>
</evidence>
<dbReference type="PANTHER" id="PTHR23506:SF23">
    <property type="entry name" value="GH10249P"/>
    <property type="match status" value="1"/>
</dbReference>
<dbReference type="SUPFAM" id="SSF103473">
    <property type="entry name" value="MFS general substrate transporter"/>
    <property type="match status" value="1"/>
</dbReference>
<evidence type="ECO:0000256" key="6">
    <source>
        <dbReference type="SAM" id="Phobius"/>
    </source>
</evidence>
<gene>
    <name evidence="7" type="ORF">PRZ48_011019</name>
</gene>
<dbReference type="CDD" id="cd17325">
    <property type="entry name" value="MFS_MdtG_SLC18_like"/>
    <property type="match status" value="1"/>
</dbReference>
<feature type="transmembrane region" description="Helical" evidence="6">
    <location>
        <begin position="388"/>
        <end position="409"/>
    </location>
</feature>
<dbReference type="EMBL" id="JAXOVC010000008">
    <property type="protein sequence ID" value="KAK4498361.1"/>
    <property type="molecule type" value="Genomic_DNA"/>
</dbReference>
<protein>
    <recommendedName>
        <fullName evidence="9">Major facilitator superfamily (MFS) profile domain-containing protein</fullName>
    </recommendedName>
</protein>
<comment type="subcellular location">
    <subcellularLocation>
        <location evidence="1">Membrane</location>
        <topology evidence="1">Multi-pass membrane protein</topology>
    </subcellularLocation>
</comment>
<reference evidence="7 8" key="1">
    <citation type="journal article" date="2023" name="G3 (Bethesda)">
        <title>A chromosome-level genome assembly of Zasmidium syzygii isolated from banana leaves.</title>
        <authorList>
            <person name="van Westerhoven A.C."/>
            <person name="Mehrabi R."/>
            <person name="Talebi R."/>
            <person name="Steentjes M.B.F."/>
            <person name="Corcolon B."/>
            <person name="Chong P.A."/>
            <person name="Kema G.H.J."/>
            <person name="Seidl M.F."/>
        </authorList>
    </citation>
    <scope>NUCLEOTIDE SEQUENCE [LARGE SCALE GENOMIC DNA]</scope>
    <source>
        <strain evidence="7 8">P124</strain>
    </source>
</reference>
<accession>A0ABR0EAA7</accession>
<feature type="transmembrane region" description="Helical" evidence="6">
    <location>
        <begin position="325"/>
        <end position="345"/>
    </location>
</feature>
<proteinExistence type="predicted"/>
<feature type="transmembrane region" description="Helical" evidence="6">
    <location>
        <begin position="298"/>
        <end position="319"/>
    </location>
</feature>
<feature type="transmembrane region" description="Helical" evidence="6">
    <location>
        <begin position="430"/>
        <end position="449"/>
    </location>
</feature>
<comment type="caution">
    <text evidence="7">The sequence shown here is derived from an EMBL/GenBank/DDBJ whole genome shotgun (WGS) entry which is preliminary data.</text>
</comment>
<evidence type="ECO:0000313" key="7">
    <source>
        <dbReference type="EMBL" id="KAK4498361.1"/>
    </source>
</evidence>
<sequence>MDANPQMDANPPMDSNPNTDSNLSKFERFRSSKGFITFTVSYAVFTDCFLYAAIVPMAPFALKKAGFEDDAIQENITLMLAVFGAVCFAASGWVPFLIGLIVLLVATAVLWSAPFVPHKTVLAVSLVGRATQGFASAVVWTTAMAVLVDTVGQERLGGNLTHTPMKAAQHLHFIEHAGWIGLALNFGNILGPVLGGVVYEYGGVHGLFGLCIWVIALDIILRLIMKERARQPLKGKVSDSSLESGAGPTNKEATVELRSLPTFSTSATETSLMARRSVPNPTRIPAVLRLLGSTRFCVNLWGVFVLAIIFTALDAVLPVTVERILGWNATLAGVIFLPFSLPSLVGMQFGKLTDRFGGRWFIFASLTAACPALIALRFVQENAPTDVALLIFLLFFIGLCTTIILEPLFAEFARRATELQESDKHLGRDIRYGYYAQAYAHFNMAWSLGNTVGPLMAGYINNAAGWNGATLATGVICGFSAIPLVLYSEGPLIRKWSLRRQARQPE</sequence>
<evidence type="ECO:0000256" key="4">
    <source>
        <dbReference type="ARBA" id="ARBA00022989"/>
    </source>
</evidence>
<keyword evidence="5 6" id="KW-0472">Membrane</keyword>
<feature type="transmembrane region" description="Helical" evidence="6">
    <location>
        <begin position="179"/>
        <end position="199"/>
    </location>
</feature>
<keyword evidence="4 6" id="KW-1133">Transmembrane helix</keyword>
<evidence type="ECO:0000256" key="3">
    <source>
        <dbReference type="ARBA" id="ARBA00022692"/>
    </source>
</evidence>
<feature type="transmembrane region" description="Helical" evidence="6">
    <location>
        <begin position="35"/>
        <end position="58"/>
    </location>
</feature>
<dbReference type="InterPro" id="IPR036259">
    <property type="entry name" value="MFS_trans_sf"/>
</dbReference>
<evidence type="ECO:0000256" key="2">
    <source>
        <dbReference type="ARBA" id="ARBA00022448"/>
    </source>
</evidence>
<organism evidence="7 8">
    <name type="scientific">Zasmidium cellare</name>
    <name type="common">Wine cellar mold</name>
    <name type="synonym">Racodium cellare</name>
    <dbReference type="NCBI Taxonomy" id="395010"/>
    <lineage>
        <taxon>Eukaryota</taxon>
        <taxon>Fungi</taxon>
        <taxon>Dikarya</taxon>
        <taxon>Ascomycota</taxon>
        <taxon>Pezizomycotina</taxon>
        <taxon>Dothideomycetes</taxon>
        <taxon>Dothideomycetidae</taxon>
        <taxon>Mycosphaerellales</taxon>
        <taxon>Mycosphaerellaceae</taxon>
        <taxon>Zasmidium</taxon>
    </lineage>
</organism>
<dbReference type="Gene3D" id="1.20.1250.20">
    <property type="entry name" value="MFS general substrate transporter like domains"/>
    <property type="match status" value="2"/>
</dbReference>
<keyword evidence="8" id="KW-1185">Reference proteome</keyword>
<dbReference type="InterPro" id="IPR050930">
    <property type="entry name" value="MFS_Vesicular_Transporter"/>
</dbReference>
<dbReference type="InterPro" id="IPR011701">
    <property type="entry name" value="MFS"/>
</dbReference>
<feature type="transmembrane region" description="Helical" evidence="6">
    <location>
        <begin position="78"/>
        <end position="111"/>
    </location>
</feature>
<keyword evidence="3 6" id="KW-0812">Transmembrane</keyword>
<feature type="transmembrane region" description="Helical" evidence="6">
    <location>
        <begin position="357"/>
        <end position="376"/>
    </location>
</feature>
<dbReference type="Pfam" id="PF07690">
    <property type="entry name" value="MFS_1"/>
    <property type="match status" value="1"/>
</dbReference>
<evidence type="ECO:0000313" key="8">
    <source>
        <dbReference type="Proteomes" id="UP001305779"/>
    </source>
</evidence>
<evidence type="ECO:0008006" key="9">
    <source>
        <dbReference type="Google" id="ProtNLM"/>
    </source>
</evidence>
<name>A0ABR0EAA7_ZASCE</name>
<dbReference type="Proteomes" id="UP001305779">
    <property type="component" value="Unassembled WGS sequence"/>
</dbReference>
<evidence type="ECO:0000256" key="5">
    <source>
        <dbReference type="ARBA" id="ARBA00023136"/>
    </source>
</evidence>
<feature type="transmembrane region" description="Helical" evidence="6">
    <location>
        <begin position="205"/>
        <end position="224"/>
    </location>
</feature>
<dbReference type="PANTHER" id="PTHR23506">
    <property type="entry name" value="GH10249P"/>
    <property type="match status" value="1"/>
</dbReference>